<dbReference type="Gene3D" id="1.10.287.110">
    <property type="entry name" value="DnaJ domain"/>
    <property type="match status" value="1"/>
</dbReference>
<organism evidence="12 13">
    <name type="scientific">Sinocyclocheilus anshuiensis</name>
    <dbReference type="NCBI Taxonomy" id="1608454"/>
    <lineage>
        <taxon>Eukaryota</taxon>
        <taxon>Metazoa</taxon>
        <taxon>Chordata</taxon>
        <taxon>Craniata</taxon>
        <taxon>Vertebrata</taxon>
        <taxon>Euteleostomi</taxon>
        <taxon>Actinopterygii</taxon>
        <taxon>Neopterygii</taxon>
        <taxon>Teleostei</taxon>
        <taxon>Ostariophysi</taxon>
        <taxon>Cypriniformes</taxon>
        <taxon>Cyprinidae</taxon>
        <taxon>Cyprininae</taxon>
        <taxon>Sinocyclocheilus</taxon>
    </lineage>
</organism>
<keyword evidence="2" id="KW-0732">Signal</keyword>
<evidence type="ECO:0000256" key="10">
    <source>
        <dbReference type="SAM" id="MobiDB-lite"/>
    </source>
</evidence>
<dbReference type="GO" id="GO:0051787">
    <property type="term" value="F:misfolded protein binding"/>
    <property type="evidence" value="ECO:0007669"/>
    <property type="project" value="TreeGrafter"/>
</dbReference>
<feature type="repeat" description="TPR" evidence="9">
    <location>
        <begin position="316"/>
        <end position="349"/>
    </location>
</feature>
<dbReference type="FunFam" id="1.10.287.110:FF:000015">
    <property type="entry name" value="dnaJ homolog subfamily C member 3"/>
    <property type="match status" value="1"/>
</dbReference>
<evidence type="ECO:0000259" key="11">
    <source>
        <dbReference type="PROSITE" id="PS50076"/>
    </source>
</evidence>
<comment type="subcellular location">
    <subcellularLocation>
        <location evidence="1">Endoplasmic reticulum</location>
    </subcellularLocation>
</comment>
<keyword evidence="3" id="KW-0677">Repeat</keyword>
<dbReference type="Pfam" id="PF13432">
    <property type="entry name" value="TPR_16"/>
    <property type="match status" value="1"/>
</dbReference>
<evidence type="ECO:0000313" key="13">
    <source>
        <dbReference type="Proteomes" id="UP000472260"/>
    </source>
</evidence>
<evidence type="ECO:0000256" key="8">
    <source>
        <dbReference type="ARBA" id="ARBA00039409"/>
    </source>
</evidence>
<dbReference type="InterPro" id="IPR051727">
    <property type="entry name" value="DnaJ_C3_Co-chaperones"/>
</dbReference>
<feature type="repeat" description="TPR" evidence="9">
    <location>
        <begin position="21"/>
        <end position="54"/>
    </location>
</feature>
<accession>A0A671PG80</accession>
<keyword evidence="4 9" id="KW-0802">TPR repeat</keyword>
<dbReference type="SUPFAM" id="SSF48452">
    <property type="entry name" value="TPR-like"/>
    <property type="match status" value="2"/>
</dbReference>
<evidence type="ECO:0000256" key="4">
    <source>
        <dbReference type="ARBA" id="ARBA00022803"/>
    </source>
</evidence>
<keyword evidence="5" id="KW-0256">Endoplasmic reticulum</keyword>
<dbReference type="SMART" id="SM00028">
    <property type="entry name" value="TPR"/>
    <property type="match status" value="6"/>
</dbReference>
<dbReference type="Gene3D" id="1.25.40.10">
    <property type="entry name" value="Tetratricopeptide repeat domain"/>
    <property type="match status" value="1"/>
</dbReference>
<dbReference type="InterPro" id="IPR001623">
    <property type="entry name" value="DnaJ_domain"/>
</dbReference>
<feature type="repeat" description="TPR" evidence="9">
    <location>
        <begin position="206"/>
        <end position="239"/>
    </location>
</feature>
<dbReference type="Pfam" id="PF13181">
    <property type="entry name" value="TPR_8"/>
    <property type="match status" value="1"/>
</dbReference>
<dbReference type="Proteomes" id="UP000472260">
    <property type="component" value="Unassembled WGS sequence"/>
</dbReference>
<dbReference type="PROSITE" id="PS50076">
    <property type="entry name" value="DNAJ_2"/>
    <property type="match status" value="1"/>
</dbReference>
<dbReference type="CDD" id="cd06257">
    <property type="entry name" value="DnaJ"/>
    <property type="match status" value="1"/>
</dbReference>
<reference evidence="12" key="1">
    <citation type="submission" date="2025-08" db="UniProtKB">
        <authorList>
            <consortium name="Ensembl"/>
        </authorList>
    </citation>
    <scope>IDENTIFICATION</scope>
</reference>
<dbReference type="PROSITE" id="PS50005">
    <property type="entry name" value="TPR"/>
    <property type="match status" value="5"/>
</dbReference>
<evidence type="ECO:0000313" key="12">
    <source>
        <dbReference type="Ensembl" id="ENSSANP00000058044.1"/>
    </source>
</evidence>
<dbReference type="Pfam" id="PF00226">
    <property type="entry name" value="DnaJ"/>
    <property type="match status" value="1"/>
</dbReference>
<sequence>MVAIILIDLRCEGVNGKHGGVENHLEMGKKLLAAGQLANALSNFHAAVDGDPKNYMAFYRRATVYLAMGKSKSALPDLSKVIELKPDFTLARLQRGNLLLKHGKLDEAESDFKKVLKSNPSVREEQEAQSQLKKSDEIQRLVAQAQSDFNRRDYGSAASHLDIIIDTCVWDADSREMRAECFIQLGEMGKAISDLKAASKLKSDNTQAFYKLSTIYYNLGDHEMSLNEVRECLKLNPDHKQCFSHYKQELIQQEKYSNAVSKYESVIKTEPNVPQFILNAKEHICHECFDLIPQDQQPAKAVSVCSEVLKADPQNVNVLKDRAEAYLQDDQYEEAIKDFESAKEHSENDRQIKEGLERAQRLIKQSQKRDYYKILGVKRTTQKKEILKAYRKLAQQWHPDNFQDAEEKKKAEKKFIDIAQSKEVLTNPEMRSKFDQGEDPMDPESQQGGGHHHHFHGGWDNFQGFNSFGSGPFNFKFSFN</sequence>
<dbReference type="Pfam" id="PF14559">
    <property type="entry name" value="TPR_19"/>
    <property type="match status" value="1"/>
</dbReference>
<dbReference type="PANTHER" id="PTHR44140">
    <property type="entry name" value="LD25575P"/>
    <property type="match status" value="1"/>
</dbReference>
<dbReference type="GO" id="GO:0051087">
    <property type="term" value="F:protein-folding chaperone binding"/>
    <property type="evidence" value="ECO:0007669"/>
    <property type="project" value="TreeGrafter"/>
</dbReference>
<evidence type="ECO:0000256" key="2">
    <source>
        <dbReference type="ARBA" id="ARBA00022729"/>
    </source>
</evidence>
<dbReference type="GO" id="GO:0005783">
    <property type="term" value="C:endoplasmic reticulum"/>
    <property type="evidence" value="ECO:0007669"/>
    <property type="project" value="UniProtKB-SubCell"/>
</dbReference>
<dbReference type="Ensembl" id="ENSSANT00000061764.1">
    <property type="protein sequence ID" value="ENSSANP00000058044.1"/>
    <property type="gene ID" value="ENSSANG00000029044.1"/>
</dbReference>
<dbReference type="GO" id="GO:0006986">
    <property type="term" value="P:response to unfolded protein"/>
    <property type="evidence" value="ECO:0007669"/>
    <property type="project" value="UniProtKB-KW"/>
</dbReference>
<dbReference type="InterPro" id="IPR019734">
    <property type="entry name" value="TPR_rpt"/>
</dbReference>
<evidence type="ECO:0000256" key="9">
    <source>
        <dbReference type="PROSITE-ProRule" id="PRU00339"/>
    </source>
</evidence>
<dbReference type="PRINTS" id="PR00625">
    <property type="entry name" value="JDOMAIN"/>
</dbReference>
<protein>
    <recommendedName>
        <fullName evidence="8">DnaJ homolog subfamily C member 3</fullName>
    </recommendedName>
</protein>
<evidence type="ECO:0000256" key="3">
    <source>
        <dbReference type="ARBA" id="ARBA00022737"/>
    </source>
</evidence>
<dbReference type="InterPro" id="IPR036869">
    <property type="entry name" value="J_dom_sf"/>
</dbReference>
<keyword evidence="7" id="KW-0834">Unfolded protein response</keyword>
<keyword evidence="13" id="KW-1185">Reference proteome</keyword>
<dbReference type="AlphaFoldDB" id="A0A671PG80"/>
<evidence type="ECO:0000256" key="5">
    <source>
        <dbReference type="ARBA" id="ARBA00022824"/>
    </source>
</evidence>
<reference evidence="12" key="2">
    <citation type="submission" date="2025-09" db="UniProtKB">
        <authorList>
            <consortium name="Ensembl"/>
        </authorList>
    </citation>
    <scope>IDENTIFICATION</scope>
</reference>
<keyword evidence="6" id="KW-1015">Disulfide bond</keyword>
<feature type="repeat" description="TPR" evidence="9">
    <location>
        <begin position="55"/>
        <end position="88"/>
    </location>
</feature>
<evidence type="ECO:0000256" key="7">
    <source>
        <dbReference type="ARBA" id="ARBA00023230"/>
    </source>
</evidence>
<dbReference type="FunFam" id="1.25.40.10:FF:000122">
    <property type="entry name" value="DnaJ (Hsp40) homolog, subfamily C, member 3"/>
    <property type="match status" value="1"/>
</dbReference>
<evidence type="ECO:0000256" key="1">
    <source>
        <dbReference type="ARBA" id="ARBA00004240"/>
    </source>
</evidence>
<name>A0A671PG80_9TELE</name>
<feature type="domain" description="J" evidence="11">
    <location>
        <begin position="370"/>
        <end position="438"/>
    </location>
</feature>
<dbReference type="GO" id="GO:0034975">
    <property type="term" value="P:protein folding in endoplasmic reticulum"/>
    <property type="evidence" value="ECO:0007669"/>
    <property type="project" value="TreeGrafter"/>
</dbReference>
<evidence type="ECO:0000256" key="6">
    <source>
        <dbReference type="ARBA" id="ARBA00023157"/>
    </source>
</evidence>
<dbReference type="PANTHER" id="PTHR44140:SF3">
    <property type="entry name" value="DNAJ HOMOLOG SUBFAMILY C MEMBER 3"/>
    <property type="match status" value="1"/>
</dbReference>
<feature type="repeat" description="TPR" evidence="9">
    <location>
        <begin position="89"/>
        <end position="122"/>
    </location>
</feature>
<feature type="region of interest" description="Disordered" evidence="10">
    <location>
        <begin position="430"/>
        <end position="456"/>
    </location>
</feature>
<dbReference type="InterPro" id="IPR011990">
    <property type="entry name" value="TPR-like_helical_dom_sf"/>
</dbReference>
<dbReference type="SMART" id="SM00271">
    <property type="entry name" value="DnaJ"/>
    <property type="match status" value="1"/>
</dbReference>
<dbReference type="SUPFAM" id="SSF46565">
    <property type="entry name" value="Chaperone J-domain"/>
    <property type="match status" value="1"/>
</dbReference>
<proteinExistence type="predicted"/>